<comment type="caution">
    <text evidence="3">The sequence shown here is derived from an EMBL/GenBank/DDBJ whole genome shotgun (WGS) entry which is preliminary data.</text>
</comment>
<protein>
    <recommendedName>
        <fullName evidence="2">Zinc-ribbon domain-containing protein</fullName>
    </recommendedName>
</protein>
<dbReference type="EMBL" id="PDYF01000083">
    <property type="protein sequence ID" value="PHU33768.1"/>
    <property type="molecule type" value="Genomic_DNA"/>
</dbReference>
<feature type="transmembrane region" description="Helical" evidence="1">
    <location>
        <begin position="133"/>
        <end position="156"/>
    </location>
</feature>
<keyword evidence="1" id="KW-0472">Membrane</keyword>
<feature type="transmembrane region" description="Helical" evidence="1">
    <location>
        <begin position="162"/>
        <end position="183"/>
    </location>
</feature>
<dbReference type="RefSeq" id="WP_099392864.1">
    <property type="nucleotide sequence ID" value="NZ_PDYF01000083.1"/>
</dbReference>
<keyword evidence="1" id="KW-0812">Transmembrane</keyword>
<feature type="transmembrane region" description="Helical" evidence="1">
    <location>
        <begin position="104"/>
        <end position="126"/>
    </location>
</feature>
<proteinExistence type="predicted"/>
<gene>
    <name evidence="3" type="ORF">CSX01_14660</name>
</gene>
<organism evidence="3 4">
    <name type="scientific">Pseudobutyrivibrio ruminis</name>
    <dbReference type="NCBI Taxonomy" id="46206"/>
    <lineage>
        <taxon>Bacteria</taxon>
        <taxon>Bacillati</taxon>
        <taxon>Bacillota</taxon>
        <taxon>Clostridia</taxon>
        <taxon>Lachnospirales</taxon>
        <taxon>Lachnospiraceae</taxon>
        <taxon>Pseudobutyrivibrio</taxon>
    </lineage>
</organism>
<evidence type="ECO:0000313" key="4">
    <source>
        <dbReference type="Proteomes" id="UP000225889"/>
    </source>
</evidence>
<reference evidence="3 4" key="1">
    <citation type="submission" date="2017-10" db="EMBL/GenBank/DDBJ databases">
        <title>Resolving the taxonomy of Roseburia spp., Eubacterium rectale and Agathobacter spp. through phylogenomic analysis.</title>
        <authorList>
            <person name="Sheridan P.O."/>
            <person name="Walker A.W."/>
            <person name="Duncan S.H."/>
            <person name="Scott K.P."/>
            <person name="Toole P.W.O."/>
            <person name="Luis P."/>
            <person name="Flint H.J."/>
        </authorList>
    </citation>
    <scope>NUCLEOTIDE SEQUENCE [LARGE SCALE GENOMIC DNA]</scope>
    <source>
        <strain evidence="3 4">JK626</strain>
    </source>
</reference>
<dbReference type="AlphaFoldDB" id="A0A2G3DRW5"/>
<sequence length="192" mass="21346">MFCSSCGTQLSDDAQFCSNCGARVGVANTNPTVNPVTYTNPTVAGNGGLDIKWAHFLSYGYLWVAAFMNLIWGIVYLTGEFDFNDIPREVMYYEYDALAYADKLYAVAIFIVLTMQLISAIYILNLKRDAGTILFAAYVFKGIAALLMIAGVIIITGDLEMIILNIFTLFGAVIMAVVNKIYFDNRKEIYVR</sequence>
<dbReference type="Proteomes" id="UP000225889">
    <property type="component" value="Unassembled WGS sequence"/>
</dbReference>
<name>A0A2G3DRW5_9FIRM</name>
<feature type="domain" description="Zinc-ribbon" evidence="2">
    <location>
        <begin position="2"/>
        <end position="23"/>
    </location>
</feature>
<feature type="transmembrane region" description="Helical" evidence="1">
    <location>
        <begin position="59"/>
        <end position="79"/>
    </location>
</feature>
<evidence type="ECO:0000259" key="2">
    <source>
        <dbReference type="Pfam" id="PF13240"/>
    </source>
</evidence>
<dbReference type="InterPro" id="IPR026870">
    <property type="entry name" value="Zinc_ribbon_dom"/>
</dbReference>
<evidence type="ECO:0000256" key="1">
    <source>
        <dbReference type="SAM" id="Phobius"/>
    </source>
</evidence>
<dbReference type="Pfam" id="PF13240">
    <property type="entry name" value="Zn_Ribbon_1"/>
    <property type="match status" value="1"/>
</dbReference>
<evidence type="ECO:0000313" key="3">
    <source>
        <dbReference type="EMBL" id="PHU33768.1"/>
    </source>
</evidence>
<reference evidence="3 4" key="2">
    <citation type="submission" date="2017-10" db="EMBL/GenBank/DDBJ databases">
        <authorList>
            <person name="Banno H."/>
            <person name="Chua N.-H."/>
        </authorList>
    </citation>
    <scope>NUCLEOTIDE SEQUENCE [LARGE SCALE GENOMIC DNA]</scope>
    <source>
        <strain evidence="3 4">JK626</strain>
    </source>
</reference>
<accession>A0A2G3DRW5</accession>
<keyword evidence="1" id="KW-1133">Transmembrane helix</keyword>